<sequence>MLLDHIYTLDVEIKYLWQPRRTRHTSSYIFFLHRYMNLFAASLSFMSIDIMDLPFSCDSIVFFREAMLLLAQVIVACILSLRIYALYGCNRSLLSFMLSLLAILSIISGALNFSGRHDDQLQAIGTCHTLLDRNTSIRQCLGWVMVFMYDTMIVGLAVCNAFKTRMELQILRHMKVSLKVILLRDGAIYFGIMSVVHLANILTYFFAEGYMRGGLAPFASSISVTLVSRLMLNLHEVVDTGIYMSSCTSFIDQPEEETHISFYRPPGSV</sequence>
<dbReference type="GeneID" id="66072428"/>
<feature type="transmembrane region" description="Helical" evidence="1">
    <location>
        <begin position="182"/>
        <end position="207"/>
    </location>
</feature>
<dbReference type="AlphaFoldDB" id="A0A9P7RLE8"/>
<gene>
    <name evidence="3" type="ORF">E1B28_003352</name>
</gene>
<evidence type="ECO:0000313" key="4">
    <source>
        <dbReference type="Proteomes" id="UP001049176"/>
    </source>
</evidence>
<name>A0A9P7RLE8_9AGAR</name>
<dbReference type="Proteomes" id="UP001049176">
    <property type="component" value="Chromosome 11"/>
</dbReference>
<dbReference type="Pfam" id="PF20151">
    <property type="entry name" value="DUF6533"/>
    <property type="match status" value="1"/>
</dbReference>
<keyword evidence="1" id="KW-0812">Transmembrane</keyword>
<feature type="transmembrane region" description="Helical" evidence="1">
    <location>
        <begin position="60"/>
        <end position="81"/>
    </location>
</feature>
<dbReference type="EMBL" id="CM032191">
    <property type="protein sequence ID" value="KAG7085814.1"/>
    <property type="molecule type" value="Genomic_DNA"/>
</dbReference>
<feature type="transmembrane region" description="Helical" evidence="1">
    <location>
        <begin position="141"/>
        <end position="162"/>
    </location>
</feature>
<dbReference type="InterPro" id="IPR045340">
    <property type="entry name" value="DUF6533"/>
</dbReference>
<feature type="transmembrane region" description="Helical" evidence="1">
    <location>
        <begin position="28"/>
        <end position="48"/>
    </location>
</feature>
<evidence type="ECO:0000313" key="3">
    <source>
        <dbReference type="EMBL" id="KAG7085814.1"/>
    </source>
</evidence>
<keyword evidence="4" id="KW-1185">Reference proteome</keyword>
<organism evidence="3 4">
    <name type="scientific">Marasmius oreades</name>
    <name type="common">fairy-ring Marasmius</name>
    <dbReference type="NCBI Taxonomy" id="181124"/>
    <lineage>
        <taxon>Eukaryota</taxon>
        <taxon>Fungi</taxon>
        <taxon>Dikarya</taxon>
        <taxon>Basidiomycota</taxon>
        <taxon>Agaricomycotina</taxon>
        <taxon>Agaricomycetes</taxon>
        <taxon>Agaricomycetidae</taxon>
        <taxon>Agaricales</taxon>
        <taxon>Marasmiineae</taxon>
        <taxon>Marasmiaceae</taxon>
        <taxon>Marasmius</taxon>
    </lineage>
</organism>
<dbReference type="RefSeq" id="XP_043002285.1">
    <property type="nucleotide sequence ID" value="XM_043160329.1"/>
</dbReference>
<dbReference type="OrthoDB" id="2686513at2759"/>
<reference evidence="3" key="1">
    <citation type="journal article" date="2021" name="Genome Biol. Evol.">
        <title>The assembled and annotated genome of the fairy-ring fungus Marasmius oreades.</title>
        <authorList>
            <person name="Hiltunen M."/>
            <person name="Ament-Velasquez S.L."/>
            <person name="Johannesson H."/>
        </authorList>
    </citation>
    <scope>NUCLEOTIDE SEQUENCE</scope>
    <source>
        <strain evidence="3">03SP1</strain>
    </source>
</reference>
<dbReference type="KEGG" id="more:E1B28_003352"/>
<evidence type="ECO:0000259" key="2">
    <source>
        <dbReference type="Pfam" id="PF20151"/>
    </source>
</evidence>
<comment type="caution">
    <text evidence="3">The sequence shown here is derived from an EMBL/GenBank/DDBJ whole genome shotgun (WGS) entry which is preliminary data.</text>
</comment>
<proteinExistence type="predicted"/>
<keyword evidence="1" id="KW-1133">Transmembrane helix</keyword>
<keyword evidence="1" id="KW-0472">Membrane</keyword>
<accession>A0A9P7RLE8</accession>
<feature type="transmembrane region" description="Helical" evidence="1">
    <location>
        <begin position="93"/>
        <end position="111"/>
    </location>
</feature>
<feature type="domain" description="DUF6533" evidence="2">
    <location>
        <begin position="2"/>
        <end position="36"/>
    </location>
</feature>
<protein>
    <recommendedName>
        <fullName evidence="2">DUF6533 domain-containing protein</fullName>
    </recommendedName>
</protein>
<evidence type="ECO:0000256" key="1">
    <source>
        <dbReference type="SAM" id="Phobius"/>
    </source>
</evidence>